<dbReference type="AlphaFoldDB" id="A0A1I1MZD2"/>
<keyword evidence="2" id="KW-0472">Membrane</keyword>
<dbReference type="InterPro" id="IPR037185">
    <property type="entry name" value="EmrE-like"/>
</dbReference>
<evidence type="ECO:0000313" key="4">
    <source>
        <dbReference type="Proteomes" id="UP000199577"/>
    </source>
</evidence>
<protein>
    <submittedName>
        <fullName evidence="3">Small multidrug resistance pump</fullName>
    </submittedName>
</protein>
<name>A0A1I1MZD2_9SPHI</name>
<feature type="transmembrane region" description="Helical" evidence="2">
    <location>
        <begin position="32"/>
        <end position="51"/>
    </location>
</feature>
<comment type="subcellular location">
    <subcellularLocation>
        <location evidence="1">Cell membrane</location>
        <topology evidence="1">Multi-pass membrane protein</topology>
    </subcellularLocation>
</comment>
<reference evidence="3 4" key="1">
    <citation type="submission" date="2016-10" db="EMBL/GenBank/DDBJ databases">
        <authorList>
            <person name="de Groot N.N."/>
        </authorList>
    </citation>
    <scope>NUCLEOTIDE SEQUENCE [LARGE SCALE GENOMIC DNA]</scope>
    <source>
        <strain evidence="3 4">DSM 22900</strain>
    </source>
</reference>
<dbReference type="EMBL" id="FOLL01000049">
    <property type="protein sequence ID" value="SFC86910.1"/>
    <property type="molecule type" value="Genomic_DNA"/>
</dbReference>
<keyword evidence="1 2" id="KW-0812">Transmembrane</keyword>
<dbReference type="GO" id="GO:0005886">
    <property type="term" value="C:plasma membrane"/>
    <property type="evidence" value="ECO:0007669"/>
    <property type="project" value="UniProtKB-SubCell"/>
</dbReference>
<keyword evidence="4" id="KW-1185">Reference proteome</keyword>
<gene>
    <name evidence="3" type="ORF">SAMN05421747_1493</name>
</gene>
<evidence type="ECO:0000256" key="1">
    <source>
        <dbReference type="RuleBase" id="RU003942"/>
    </source>
</evidence>
<comment type="similarity">
    <text evidence="1">Belongs to the drug/metabolite transporter (DMT) superfamily. Small multidrug resistance (SMR) (TC 2.A.7.1) family.</text>
</comment>
<proteinExistence type="inferred from homology"/>
<dbReference type="Proteomes" id="UP000199577">
    <property type="component" value="Unassembled WGS sequence"/>
</dbReference>
<evidence type="ECO:0000313" key="3">
    <source>
        <dbReference type="EMBL" id="SFC86910.1"/>
    </source>
</evidence>
<dbReference type="InterPro" id="IPR045324">
    <property type="entry name" value="Small_multidrug_res"/>
</dbReference>
<feature type="transmembrane region" description="Helical" evidence="2">
    <location>
        <begin position="7"/>
        <end position="26"/>
    </location>
</feature>
<dbReference type="Pfam" id="PF00893">
    <property type="entry name" value="Multi_Drug_Res"/>
    <property type="match status" value="1"/>
</dbReference>
<evidence type="ECO:0000256" key="2">
    <source>
        <dbReference type="SAM" id="Phobius"/>
    </source>
</evidence>
<accession>A0A1I1MZD2</accession>
<organism evidence="3 4">
    <name type="scientific">Parapedobacter composti</name>
    <dbReference type="NCBI Taxonomy" id="623281"/>
    <lineage>
        <taxon>Bacteria</taxon>
        <taxon>Pseudomonadati</taxon>
        <taxon>Bacteroidota</taxon>
        <taxon>Sphingobacteriia</taxon>
        <taxon>Sphingobacteriales</taxon>
        <taxon>Sphingobacteriaceae</taxon>
        <taxon>Parapedobacter</taxon>
    </lineage>
</organism>
<keyword evidence="2" id="KW-1133">Transmembrane helix</keyword>
<dbReference type="SUPFAM" id="SSF103481">
    <property type="entry name" value="Multidrug resistance efflux transporter EmrE"/>
    <property type="match status" value="1"/>
</dbReference>
<dbReference type="GO" id="GO:0022857">
    <property type="term" value="F:transmembrane transporter activity"/>
    <property type="evidence" value="ECO:0007669"/>
    <property type="project" value="InterPro"/>
</dbReference>
<sequence>MSLGIEYGTWAALGISILAILGILLFKESLTLPQIIGIVLIIGGVLALELGKAAH</sequence>
<dbReference type="Gene3D" id="1.10.3730.20">
    <property type="match status" value="1"/>
</dbReference>